<dbReference type="EMBL" id="BAABEP010000002">
    <property type="protein sequence ID" value="GAA3710260.1"/>
    <property type="molecule type" value="Genomic_DNA"/>
</dbReference>
<gene>
    <name evidence="3" type="ORF">GCM10023082_05200</name>
</gene>
<keyword evidence="2" id="KW-0472">Membrane</keyword>
<reference evidence="4" key="1">
    <citation type="journal article" date="2019" name="Int. J. Syst. Evol. Microbiol.">
        <title>The Global Catalogue of Microorganisms (GCM) 10K type strain sequencing project: providing services to taxonomists for standard genome sequencing and annotation.</title>
        <authorList>
            <consortium name="The Broad Institute Genomics Platform"/>
            <consortium name="The Broad Institute Genome Sequencing Center for Infectious Disease"/>
            <person name="Wu L."/>
            <person name="Ma J."/>
        </authorList>
    </citation>
    <scope>NUCLEOTIDE SEQUENCE [LARGE SCALE GENOMIC DNA]</scope>
    <source>
        <strain evidence="4">JCM 30846</strain>
    </source>
</reference>
<accession>A0ABP7DTZ2</accession>
<feature type="region of interest" description="Disordered" evidence="1">
    <location>
        <begin position="171"/>
        <end position="193"/>
    </location>
</feature>
<dbReference type="Proteomes" id="UP001499884">
    <property type="component" value="Unassembled WGS sequence"/>
</dbReference>
<feature type="region of interest" description="Disordered" evidence="1">
    <location>
        <begin position="289"/>
        <end position="358"/>
    </location>
</feature>
<evidence type="ECO:0000256" key="1">
    <source>
        <dbReference type="SAM" id="MobiDB-lite"/>
    </source>
</evidence>
<feature type="transmembrane region" description="Helical" evidence="2">
    <location>
        <begin position="113"/>
        <end position="139"/>
    </location>
</feature>
<feature type="transmembrane region" description="Helical" evidence="2">
    <location>
        <begin position="145"/>
        <end position="165"/>
    </location>
</feature>
<comment type="caution">
    <text evidence="3">The sequence shown here is derived from an EMBL/GenBank/DDBJ whole genome shotgun (WGS) entry which is preliminary data.</text>
</comment>
<organism evidence="3 4">
    <name type="scientific">Streptomyces tremellae</name>
    <dbReference type="NCBI Taxonomy" id="1124239"/>
    <lineage>
        <taxon>Bacteria</taxon>
        <taxon>Bacillati</taxon>
        <taxon>Actinomycetota</taxon>
        <taxon>Actinomycetes</taxon>
        <taxon>Kitasatosporales</taxon>
        <taxon>Streptomycetaceae</taxon>
        <taxon>Streptomyces</taxon>
    </lineage>
</organism>
<feature type="region of interest" description="Disordered" evidence="1">
    <location>
        <begin position="74"/>
        <end position="99"/>
    </location>
</feature>
<evidence type="ECO:0000313" key="3">
    <source>
        <dbReference type="EMBL" id="GAA3710260.1"/>
    </source>
</evidence>
<dbReference type="RefSeq" id="WP_345640490.1">
    <property type="nucleotide sequence ID" value="NZ_BAABEP010000002.1"/>
</dbReference>
<proteinExistence type="predicted"/>
<feature type="transmembrane region" description="Helical" evidence="2">
    <location>
        <begin position="28"/>
        <end position="46"/>
    </location>
</feature>
<evidence type="ECO:0000256" key="2">
    <source>
        <dbReference type="SAM" id="Phobius"/>
    </source>
</evidence>
<name>A0ABP7DTZ2_9ACTN</name>
<protein>
    <submittedName>
        <fullName evidence="3">Uncharacterized protein</fullName>
    </submittedName>
</protein>
<sequence>MRALLKRIRANPLVKEIGIPFRGGRQSLLLLLPLISGSYLIASYLLRKVGRLIKAGCSAAMNLDAPAAKAAPAVKAQDDESADPGSGGESGPSTTKVTKKAAQASADDAIERVGLGCLIISFVIVVVAGLIWLFIWLAWPHIAPYAKIGAAVLGALWVIAALMIAPPLKESATPNDHEKSAGEQDQESDQESDRDRFARGLAQFIVAAVRDAAPDHMGVHIAELLERLQKEARGFDNWEQLQLREWCTAAGIPVSRNVRAKGKGPTWGVRADELQQAFGTSLDEALETLSRPLSGPPVPAPSEGPAEAPVQAAESGPDAPLTAPLTAPPAEAPVPAGHSTLLQPRLQTVPDPSPGAVT</sequence>
<keyword evidence="2" id="KW-1133">Transmembrane helix</keyword>
<keyword evidence="4" id="KW-1185">Reference proteome</keyword>
<keyword evidence="2" id="KW-0812">Transmembrane</keyword>
<evidence type="ECO:0000313" key="4">
    <source>
        <dbReference type="Proteomes" id="UP001499884"/>
    </source>
</evidence>